<dbReference type="RefSeq" id="WP_151140693.1">
    <property type="nucleotide sequence ID" value="NZ_WAGX01000002.1"/>
</dbReference>
<name>A0A7V7QNZ7_9FIRM</name>
<dbReference type="Proteomes" id="UP000461768">
    <property type="component" value="Unassembled WGS sequence"/>
</dbReference>
<comment type="subcellular location">
    <subcellularLocation>
        <location evidence="1">Cell membrane</location>
        <topology evidence="1">Multi-pass membrane protein</topology>
    </subcellularLocation>
</comment>
<keyword evidence="5 6" id="KW-0472">Membrane</keyword>
<organism evidence="7 8">
    <name type="scientific">Candidatus Galacturonatibacter soehngenii</name>
    <dbReference type="NCBI Taxonomy" id="2307010"/>
    <lineage>
        <taxon>Bacteria</taxon>
        <taxon>Bacillati</taxon>
        <taxon>Bacillota</taxon>
        <taxon>Clostridia</taxon>
        <taxon>Lachnospirales</taxon>
        <taxon>Lachnospiraceae</taxon>
        <taxon>Candidatus Galacturonatibacter</taxon>
    </lineage>
</organism>
<feature type="transmembrane region" description="Helical" evidence="6">
    <location>
        <begin position="178"/>
        <end position="202"/>
    </location>
</feature>
<keyword evidence="8" id="KW-1185">Reference proteome</keyword>
<feature type="transmembrane region" description="Helical" evidence="6">
    <location>
        <begin position="209"/>
        <end position="228"/>
    </location>
</feature>
<evidence type="ECO:0000256" key="3">
    <source>
        <dbReference type="ARBA" id="ARBA00022692"/>
    </source>
</evidence>
<sequence>MIAIYKRELKSYLTSMTGYIFMAFIMFLVGIYFTAYNLTYGYSHFGYVLSLSVFAFLIVVPILTMRLLAEEKRQKTDQILLTAPVRVMDIILGKYFAILTIFTIPIVLFCFYPLLLSRFGTVSYLMAYTSIIGYYFLGAAYLAVGMFISSLTESQVIAAVLSFGALLVSYMITGLSQFISSTAFASFMGFSILIIIIAVIAYSMTKNMAFSAGLALVLECITTILYLYKATLFASSISKLLNVIDLASRYENFVKGIFDVTGIVYYVSVILIFIFLTVQSVQKRRWS</sequence>
<keyword evidence="3 6" id="KW-0812">Transmembrane</keyword>
<evidence type="ECO:0000256" key="2">
    <source>
        <dbReference type="ARBA" id="ARBA00022475"/>
    </source>
</evidence>
<evidence type="ECO:0000256" key="1">
    <source>
        <dbReference type="ARBA" id="ARBA00004651"/>
    </source>
</evidence>
<proteinExistence type="predicted"/>
<feature type="transmembrane region" description="Helical" evidence="6">
    <location>
        <begin position="45"/>
        <end position="69"/>
    </location>
</feature>
<comment type="caution">
    <text evidence="7">The sequence shown here is derived from an EMBL/GenBank/DDBJ whole genome shotgun (WGS) entry which is preliminary data.</text>
</comment>
<evidence type="ECO:0000256" key="5">
    <source>
        <dbReference type="ARBA" id="ARBA00023136"/>
    </source>
</evidence>
<evidence type="ECO:0000313" key="7">
    <source>
        <dbReference type="EMBL" id="KAB1441022.1"/>
    </source>
</evidence>
<dbReference type="GO" id="GO:0005886">
    <property type="term" value="C:plasma membrane"/>
    <property type="evidence" value="ECO:0007669"/>
    <property type="project" value="UniProtKB-SubCell"/>
</dbReference>
<dbReference type="AlphaFoldDB" id="A0A7V7QNZ7"/>
<evidence type="ECO:0000256" key="4">
    <source>
        <dbReference type="ARBA" id="ARBA00022989"/>
    </source>
</evidence>
<feature type="transmembrane region" description="Helical" evidence="6">
    <location>
        <begin position="263"/>
        <end position="281"/>
    </location>
</feature>
<dbReference type="InterPro" id="IPR025699">
    <property type="entry name" value="ABC2_memb-like"/>
</dbReference>
<feature type="transmembrane region" description="Helical" evidence="6">
    <location>
        <begin position="121"/>
        <end position="144"/>
    </location>
</feature>
<keyword evidence="2" id="KW-1003">Cell membrane</keyword>
<dbReference type="EMBL" id="WAGX01000002">
    <property type="protein sequence ID" value="KAB1441022.1"/>
    <property type="molecule type" value="Genomic_DNA"/>
</dbReference>
<gene>
    <name evidence="7" type="ORF">F7O84_00630</name>
</gene>
<feature type="transmembrane region" description="Helical" evidence="6">
    <location>
        <begin position="156"/>
        <end position="172"/>
    </location>
</feature>
<reference evidence="7 8" key="2">
    <citation type="submission" date="2020-02" db="EMBL/GenBank/DDBJ databases">
        <title>Candidatus Galacturonibacter soehngenii shows hetero-acetogenic catabolism of galacturonic acid but lacks a canonical carbon monoxide dehydrogenase/acetyl-CoA synthase complex.</title>
        <authorList>
            <person name="Diender M."/>
            <person name="Stouten G.R."/>
            <person name="Petersen J.F."/>
            <person name="Nielsen P.H."/>
            <person name="Dueholm M.S."/>
            <person name="Pronk J.T."/>
            <person name="Van Loosdrecht M.C.M."/>
        </authorList>
    </citation>
    <scope>NUCLEOTIDE SEQUENCE [LARGE SCALE GENOMIC DNA]</scope>
    <source>
        <strain evidence="7">GalUA</strain>
    </source>
</reference>
<dbReference type="PANTHER" id="PTHR30294:SF29">
    <property type="entry name" value="MULTIDRUG ABC TRANSPORTER PERMEASE YBHS-RELATED"/>
    <property type="match status" value="1"/>
</dbReference>
<evidence type="ECO:0000256" key="6">
    <source>
        <dbReference type="SAM" id="Phobius"/>
    </source>
</evidence>
<dbReference type="Pfam" id="PF13346">
    <property type="entry name" value="ABC2_membrane_5"/>
    <property type="match status" value="1"/>
</dbReference>
<dbReference type="OrthoDB" id="9794512at2"/>
<reference evidence="7 8" key="1">
    <citation type="submission" date="2019-09" db="EMBL/GenBank/DDBJ databases">
        <authorList>
            <person name="Valk L.C."/>
        </authorList>
    </citation>
    <scope>NUCLEOTIDE SEQUENCE [LARGE SCALE GENOMIC DNA]</scope>
    <source>
        <strain evidence="7">GalUA</strain>
    </source>
</reference>
<feature type="transmembrane region" description="Helical" evidence="6">
    <location>
        <begin position="90"/>
        <end position="115"/>
    </location>
</feature>
<dbReference type="InterPro" id="IPR051449">
    <property type="entry name" value="ABC-2_transporter_component"/>
</dbReference>
<dbReference type="PANTHER" id="PTHR30294">
    <property type="entry name" value="MEMBRANE COMPONENT OF ABC TRANSPORTER YHHJ-RELATED"/>
    <property type="match status" value="1"/>
</dbReference>
<evidence type="ECO:0000313" key="8">
    <source>
        <dbReference type="Proteomes" id="UP000461768"/>
    </source>
</evidence>
<keyword evidence="4 6" id="KW-1133">Transmembrane helix</keyword>
<feature type="transmembrane region" description="Helical" evidence="6">
    <location>
        <begin position="12"/>
        <end position="33"/>
    </location>
</feature>
<accession>A0A7V7QNZ7</accession>
<protein>
    <submittedName>
        <fullName evidence="7">ABC transporter</fullName>
    </submittedName>
</protein>